<dbReference type="Pfam" id="PF00248">
    <property type="entry name" value="Aldo_ket_red"/>
    <property type="match status" value="1"/>
</dbReference>
<dbReference type="SUPFAM" id="SSF51430">
    <property type="entry name" value="NAD(P)-linked oxidoreductase"/>
    <property type="match status" value="1"/>
</dbReference>
<dbReference type="EMBL" id="SDMK01000001">
    <property type="protein sequence ID" value="RXS97812.1"/>
    <property type="molecule type" value="Genomic_DNA"/>
</dbReference>
<gene>
    <name evidence="2" type="ORF">ESZ00_08110</name>
</gene>
<dbReference type="InterPro" id="IPR036812">
    <property type="entry name" value="NAD(P)_OxRdtase_dom_sf"/>
</dbReference>
<evidence type="ECO:0000259" key="1">
    <source>
        <dbReference type="Pfam" id="PF00248"/>
    </source>
</evidence>
<dbReference type="PANTHER" id="PTHR43312:SF1">
    <property type="entry name" value="NADP-DEPENDENT OXIDOREDUCTASE DOMAIN-CONTAINING PROTEIN"/>
    <property type="match status" value="1"/>
</dbReference>
<evidence type="ECO:0000313" key="3">
    <source>
        <dbReference type="Proteomes" id="UP000290253"/>
    </source>
</evidence>
<reference evidence="2 3" key="1">
    <citation type="journal article" date="2016" name="Int. J. Syst. Evol. Microbiol.">
        <title>Acidipila dinghuensis sp. nov., an acidobacterium isolated from forest soil.</title>
        <authorList>
            <person name="Jiang Y.W."/>
            <person name="Wang J."/>
            <person name="Chen M.H."/>
            <person name="Lv Y.Y."/>
            <person name="Qiu L.H."/>
        </authorList>
    </citation>
    <scope>NUCLEOTIDE SEQUENCE [LARGE SCALE GENOMIC DNA]</scope>
    <source>
        <strain evidence="2 3">DHOF10</strain>
    </source>
</reference>
<dbReference type="RefSeq" id="WP_129207591.1">
    <property type="nucleotide sequence ID" value="NZ_BMGU01000001.1"/>
</dbReference>
<dbReference type="InterPro" id="IPR053135">
    <property type="entry name" value="AKR2_Oxidoreductase"/>
</dbReference>
<name>A0A4V1NW12_9BACT</name>
<sequence length="333" mass="36539">MKLRTLGHTGMRISEIGLGTWGMGGAVTGWHGTDDATSTAAIHRALDLGLNFIDTALSYGEGHSERLIGAALAERPDTEVMVASKIPPKNGFQNARSPETPLSDAFPPEHVIAMTEESLRNLRRETLELQQLHLWHDSWLASTTERDALFEAIARLRKQGKVRAFGISILRSNPENGVALIESGLVDAVQVIYNLFDQRAAARLFPLCIERNIGVLARVPLDEGGLTGTITAETVFPEGDFRAGYFQGERKREVAERCAAVVADLRETDESITLADLPRIALQYVLAHPAVTATIPGMRSPRHAERNCAIGSLPPLTKEQLAILERHSWARSW</sequence>
<dbReference type="Proteomes" id="UP000290253">
    <property type="component" value="Unassembled WGS sequence"/>
</dbReference>
<dbReference type="CDD" id="cd19086">
    <property type="entry name" value="AKR_AKR11C1"/>
    <property type="match status" value="1"/>
</dbReference>
<dbReference type="AlphaFoldDB" id="A0A4V1NW12"/>
<evidence type="ECO:0000313" key="2">
    <source>
        <dbReference type="EMBL" id="RXS97812.1"/>
    </source>
</evidence>
<proteinExistence type="predicted"/>
<protein>
    <submittedName>
        <fullName evidence="2">Aldo/keto reductase</fullName>
    </submittedName>
</protein>
<accession>A0A4V1NW12</accession>
<dbReference type="InterPro" id="IPR023210">
    <property type="entry name" value="NADP_OxRdtase_dom"/>
</dbReference>
<feature type="domain" description="NADP-dependent oxidoreductase" evidence="1">
    <location>
        <begin position="15"/>
        <end position="327"/>
    </location>
</feature>
<dbReference type="PANTHER" id="PTHR43312">
    <property type="entry name" value="D-THREO-ALDOSE 1-DEHYDROGENASE"/>
    <property type="match status" value="1"/>
</dbReference>
<organism evidence="2 3">
    <name type="scientific">Silvibacterium dinghuense</name>
    <dbReference type="NCBI Taxonomy" id="1560006"/>
    <lineage>
        <taxon>Bacteria</taxon>
        <taxon>Pseudomonadati</taxon>
        <taxon>Acidobacteriota</taxon>
        <taxon>Terriglobia</taxon>
        <taxon>Terriglobales</taxon>
        <taxon>Acidobacteriaceae</taxon>
        <taxon>Silvibacterium</taxon>
    </lineage>
</organism>
<keyword evidence="3" id="KW-1185">Reference proteome</keyword>
<dbReference type="OrthoDB" id="9773828at2"/>
<comment type="caution">
    <text evidence="2">The sequence shown here is derived from an EMBL/GenBank/DDBJ whole genome shotgun (WGS) entry which is preliminary data.</text>
</comment>
<dbReference type="Gene3D" id="3.20.20.100">
    <property type="entry name" value="NADP-dependent oxidoreductase domain"/>
    <property type="match status" value="1"/>
</dbReference>